<evidence type="ECO:0000313" key="2">
    <source>
        <dbReference type="Proteomes" id="UP001055879"/>
    </source>
</evidence>
<gene>
    <name evidence="1" type="ORF">L6452_30632</name>
</gene>
<dbReference type="Proteomes" id="UP001055879">
    <property type="component" value="Linkage Group LG10"/>
</dbReference>
<organism evidence="1 2">
    <name type="scientific">Arctium lappa</name>
    <name type="common">Greater burdock</name>
    <name type="synonym">Lappa major</name>
    <dbReference type="NCBI Taxonomy" id="4217"/>
    <lineage>
        <taxon>Eukaryota</taxon>
        <taxon>Viridiplantae</taxon>
        <taxon>Streptophyta</taxon>
        <taxon>Embryophyta</taxon>
        <taxon>Tracheophyta</taxon>
        <taxon>Spermatophyta</taxon>
        <taxon>Magnoliopsida</taxon>
        <taxon>eudicotyledons</taxon>
        <taxon>Gunneridae</taxon>
        <taxon>Pentapetalae</taxon>
        <taxon>asterids</taxon>
        <taxon>campanulids</taxon>
        <taxon>Asterales</taxon>
        <taxon>Asteraceae</taxon>
        <taxon>Carduoideae</taxon>
        <taxon>Cardueae</taxon>
        <taxon>Arctiinae</taxon>
        <taxon>Arctium</taxon>
    </lineage>
</organism>
<protein>
    <submittedName>
        <fullName evidence="1">Uncharacterized protein</fullName>
    </submittedName>
</protein>
<accession>A0ACB8ZJQ1</accession>
<proteinExistence type="predicted"/>
<evidence type="ECO:0000313" key="1">
    <source>
        <dbReference type="EMBL" id="KAI3697539.1"/>
    </source>
</evidence>
<sequence length="102" mass="11344">MDKIKASQLETNTRIRVKNQSPSIPLYKVANSDCSSTSISYIATAMDEIKHPDHSTVPHHPYLLITLNVFGEVTRNGCYNLTSMFIAFRLGQSGTRRGSNPC</sequence>
<reference evidence="2" key="1">
    <citation type="journal article" date="2022" name="Mol. Ecol. Resour.">
        <title>The genomes of chicory, endive, great burdock and yacon provide insights into Asteraceae palaeo-polyploidization history and plant inulin production.</title>
        <authorList>
            <person name="Fan W."/>
            <person name="Wang S."/>
            <person name="Wang H."/>
            <person name="Wang A."/>
            <person name="Jiang F."/>
            <person name="Liu H."/>
            <person name="Zhao H."/>
            <person name="Xu D."/>
            <person name="Zhang Y."/>
        </authorList>
    </citation>
    <scope>NUCLEOTIDE SEQUENCE [LARGE SCALE GENOMIC DNA]</scope>
    <source>
        <strain evidence="2">cv. Niubang</strain>
    </source>
</reference>
<reference evidence="1 2" key="2">
    <citation type="journal article" date="2022" name="Mol. Ecol. Resour.">
        <title>The genomes of chicory, endive, great burdock and yacon provide insights into Asteraceae paleo-polyploidization history and plant inulin production.</title>
        <authorList>
            <person name="Fan W."/>
            <person name="Wang S."/>
            <person name="Wang H."/>
            <person name="Wang A."/>
            <person name="Jiang F."/>
            <person name="Liu H."/>
            <person name="Zhao H."/>
            <person name="Xu D."/>
            <person name="Zhang Y."/>
        </authorList>
    </citation>
    <scope>NUCLEOTIDE SEQUENCE [LARGE SCALE GENOMIC DNA]</scope>
    <source>
        <strain evidence="2">cv. Niubang</strain>
    </source>
</reference>
<name>A0ACB8ZJQ1_ARCLA</name>
<comment type="caution">
    <text evidence="1">The sequence shown here is derived from an EMBL/GenBank/DDBJ whole genome shotgun (WGS) entry which is preliminary data.</text>
</comment>
<keyword evidence="2" id="KW-1185">Reference proteome</keyword>
<dbReference type="EMBL" id="CM042056">
    <property type="protein sequence ID" value="KAI3697539.1"/>
    <property type="molecule type" value="Genomic_DNA"/>
</dbReference>